<sequence length="350" mass="40285">MANSHFSVLIALLLLCLDSTSVDAQIGVVYGTKISNPPPAKEVIELCIEHRITRMRLYEPNHQILEALKGSNISVILGVPNEVIPKIAENTSFAQNWLQTNLINYPGVDFRYIEVGNNINPLDKSHNSTAKYVVPAMQNMANAVDPFNRKLPIKIKVSTTIDPDIRMNQEYYNNAWHYVFQVLEFLVTHGYPLFTNLHPYSSYMSNPENVTLDSVLFKSDKVIQTQKNTSDKNWFDLYVDDLYEMLDHARNHTPARGLTKKVKVIVSETGWPTADGIEANVENARTYNTNLIQHVRRRSRRHKVGSRPRRRPVETYIVGLFDEDLKKPEYNKNFGLFDAKMKLKYPITFW</sequence>
<dbReference type="Pfam" id="PF00332">
    <property type="entry name" value="Glyco_hydro_17"/>
    <property type="match status" value="1"/>
</dbReference>
<dbReference type="InterPro" id="IPR017853">
    <property type="entry name" value="GH"/>
</dbReference>
<dbReference type="Gene3D" id="3.20.20.80">
    <property type="entry name" value="Glycosidases"/>
    <property type="match status" value="1"/>
</dbReference>
<dbReference type="GO" id="GO:0016798">
    <property type="term" value="F:hydrolase activity, acting on glycosyl bonds"/>
    <property type="evidence" value="ECO:0007669"/>
    <property type="project" value="UniProtKB-KW"/>
</dbReference>
<proteinExistence type="inferred from homology"/>
<comment type="similarity">
    <text evidence="1 4">Belongs to the glycosyl hydrolase 17 family.</text>
</comment>
<comment type="caution">
    <text evidence="6">The sequence shown here is derived from an EMBL/GenBank/DDBJ whole genome shotgun (WGS) entry which is preliminary data.</text>
</comment>
<feature type="signal peptide" evidence="5">
    <location>
        <begin position="1"/>
        <end position="24"/>
    </location>
</feature>
<gene>
    <name evidence="6" type="primary">BG3</name>
    <name evidence="6" type="ORF">CASFOL_025607</name>
</gene>
<dbReference type="PANTHER" id="PTHR32227">
    <property type="entry name" value="GLUCAN ENDO-1,3-BETA-GLUCOSIDASE BG1-RELATED-RELATED"/>
    <property type="match status" value="1"/>
</dbReference>
<dbReference type="InterPro" id="IPR000490">
    <property type="entry name" value="Glyco_hydro_17"/>
</dbReference>
<dbReference type="Proteomes" id="UP001632038">
    <property type="component" value="Unassembled WGS sequence"/>
</dbReference>
<evidence type="ECO:0000313" key="6">
    <source>
        <dbReference type="EMBL" id="KAL3632623.1"/>
    </source>
</evidence>
<evidence type="ECO:0000256" key="5">
    <source>
        <dbReference type="SAM" id="SignalP"/>
    </source>
</evidence>
<keyword evidence="2" id="KW-0378">Hydrolase</keyword>
<evidence type="ECO:0000256" key="4">
    <source>
        <dbReference type="RuleBase" id="RU004335"/>
    </source>
</evidence>
<name>A0ABD3CRL0_9LAMI</name>
<evidence type="ECO:0000256" key="1">
    <source>
        <dbReference type="ARBA" id="ARBA00008773"/>
    </source>
</evidence>
<accession>A0ABD3CRL0</accession>
<evidence type="ECO:0000256" key="3">
    <source>
        <dbReference type="ARBA" id="ARBA00023295"/>
    </source>
</evidence>
<keyword evidence="7" id="KW-1185">Reference proteome</keyword>
<feature type="chain" id="PRO_5044844910" evidence="5">
    <location>
        <begin position="25"/>
        <end position="350"/>
    </location>
</feature>
<protein>
    <submittedName>
        <fullName evidence="6">Glucan endo-1,3-beta-glucosidase bg3</fullName>
    </submittedName>
</protein>
<dbReference type="EMBL" id="JAVIJP010000032">
    <property type="protein sequence ID" value="KAL3632623.1"/>
    <property type="molecule type" value="Genomic_DNA"/>
</dbReference>
<dbReference type="InterPro" id="IPR044965">
    <property type="entry name" value="Glyco_hydro_17_plant"/>
</dbReference>
<keyword evidence="5" id="KW-0732">Signal</keyword>
<organism evidence="6 7">
    <name type="scientific">Castilleja foliolosa</name>
    <dbReference type="NCBI Taxonomy" id="1961234"/>
    <lineage>
        <taxon>Eukaryota</taxon>
        <taxon>Viridiplantae</taxon>
        <taxon>Streptophyta</taxon>
        <taxon>Embryophyta</taxon>
        <taxon>Tracheophyta</taxon>
        <taxon>Spermatophyta</taxon>
        <taxon>Magnoliopsida</taxon>
        <taxon>eudicotyledons</taxon>
        <taxon>Gunneridae</taxon>
        <taxon>Pentapetalae</taxon>
        <taxon>asterids</taxon>
        <taxon>lamiids</taxon>
        <taxon>Lamiales</taxon>
        <taxon>Orobanchaceae</taxon>
        <taxon>Pedicularideae</taxon>
        <taxon>Castillejinae</taxon>
        <taxon>Castilleja</taxon>
    </lineage>
</organism>
<evidence type="ECO:0000313" key="7">
    <source>
        <dbReference type="Proteomes" id="UP001632038"/>
    </source>
</evidence>
<evidence type="ECO:0000256" key="2">
    <source>
        <dbReference type="ARBA" id="ARBA00022801"/>
    </source>
</evidence>
<dbReference type="AlphaFoldDB" id="A0ABD3CRL0"/>
<reference evidence="7" key="1">
    <citation type="journal article" date="2024" name="IScience">
        <title>Strigolactones Initiate the Formation of Haustorium-like Structures in Castilleja.</title>
        <authorList>
            <person name="Buerger M."/>
            <person name="Peterson D."/>
            <person name="Chory J."/>
        </authorList>
    </citation>
    <scope>NUCLEOTIDE SEQUENCE [LARGE SCALE GENOMIC DNA]</scope>
</reference>
<dbReference type="SUPFAM" id="SSF51445">
    <property type="entry name" value="(Trans)glycosidases"/>
    <property type="match status" value="1"/>
</dbReference>
<keyword evidence="3" id="KW-0326">Glycosidase</keyword>